<name>A0A0S4KPF1_9BACT</name>
<evidence type="ECO:0000256" key="1">
    <source>
        <dbReference type="SAM" id="Phobius"/>
    </source>
</evidence>
<protein>
    <submittedName>
        <fullName evidence="2">Putative PBS lyase HEAT domain protein repeat-containing protein</fullName>
    </submittedName>
</protein>
<keyword evidence="3" id="KW-1185">Reference proteome</keyword>
<dbReference type="GO" id="GO:0016829">
    <property type="term" value="F:lyase activity"/>
    <property type="evidence" value="ECO:0007669"/>
    <property type="project" value="UniProtKB-KW"/>
</dbReference>
<dbReference type="InterPro" id="IPR016024">
    <property type="entry name" value="ARM-type_fold"/>
</dbReference>
<keyword evidence="1" id="KW-1133">Transmembrane helix</keyword>
<dbReference type="AlphaFoldDB" id="A0A0S4KPF1"/>
<keyword evidence="2" id="KW-0456">Lyase</keyword>
<reference evidence="3" key="1">
    <citation type="submission" date="2015-09" db="EMBL/GenBank/DDBJ databases">
        <authorList>
            <person name="Daims H."/>
        </authorList>
    </citation>
    <scope>NUCLEOTIDE SEQUENCE [LARGE SCALE GENOMIC DNA]</scope>
</reference>
<accession>A0A0S4KPF1</accession>
<dbReference type="SUPFAM" id="SSF48371">
    <property type="entry name" value="ARM repeat"/>
    <property type="match status" value="2"/>
</dbReference>
<dbReference type="EMBL" id="LN885086">
    <property type="protein sequence ID" value="CUQ65034.1"/>
    <property type="molecule type" value="Genomic_DNA"/>
</dbReference>
<organism evidence="2 3">
    <name type="scientific">Candidatus Nitrospira inopinata</name>
    <dbReference type="NCBI Taxonomy" id="1715989"/>
    <lineage>
        <taxon>Bacteria</taxon>
        <taxon>Pseudomonadati</taxon>
        <taxon>Nitrospirota</taxon>
        <taxon>Nitrospiria</taxon>
        <taxon>Nitrospirales</taxon>
        <taxon>Nitrospiraceae</taxon>
        <taxon>Nitrospira</taxon>
    </lineage>
</organism>
<proteinExistence type="predicted"/>
<keyword evidence="1" id="KW-0812">Transmembrane</keyword>
<sequence>MNDVLFLDDHLSLTIWYRAAFATGGLVILLLLWVLCIRVGRSIGRYRSRLITKKWKAIFEGRAPLHHNLPSRFTIGHRHRVLVLSLWNHCYDECRSNDETARLVDIAKRLPLQPWARTLLRSRRLHKKMLAIRTLGRLDDRTMWSPLHSLITHPNLFVALHAVQALLTIHPTAAVPHLIPVIGRRSDWSPLAVATILRSAGDDLASEVLAQAATTGDQAIGARLIRHLPVTQSPRGLPILRRFLESAAQASDDFLAASLFVFGEYQDPADLPLVRQALFHPVWYVRVQAATAMGKLGTSSDEARLTALLNDPEWWVRYRAGEALVNLPSMTEEKLEMLQATLPLPEAQEILATALAKFRQRRRVQLFTGAAPRS</sequence>
<keyword evidence="1" id="KW-0472">Membrane</keyword>
<dbReference type="OrthoDB" id="9801841at2"/>
<dbReference type="Proteomes" id="UP000066284">
    <property type="component" value="Chromosome 1"/>
</dbReference>
<dbReference type="RefSeq" id="WP_158023098.1">
    <property type="nucleotide sequence ID" value="NZ_LN885086.1"/>
</dbReference>
<dbReference type="STRING" id="1715989.NITINOP_0057"/>
<dbReference type="Gene3D" id="1.25.10.10">
    <property type="entry name" value="Leucine-rich Repeat Variant"/>
    <property type="match status" value="2"/>
</dbReference>
<evidence type="ECO:0000313" key="2">
    <source>
        <dbReference type="EMBL" id="CUQ65034.1"/>
    </source>
</evidence>
<dbReference type="InterPro" id="IPR011989">
    <property type="entry name" value="ARM-like"/>
</dbReference>
<evidence type="ECO:0000313" key="3">
    <source>
        <dbReference type="Proteomes" id="UP000066284"/>
    </source>
</evidence>
<gene>
    <name evidence="2" type="ORF">NITINOP_0057</name>
</gene>
<dbReference type="KEGG" id="nio:NITINOP_0057"/>
<feature type="transmembrane region" description="Helical" evidence="1">
    <location>
        <begin position="15"/>
        <end position="39"/>
    </location>
</feature>
<dbReference type="Pfam" id="PF13646">
    <property type="entry name" value="HEAT_2"/>
    <property type="match status" value="1"/>
</dbReference>